<keyword evidence="2" id="KW-1185">Reference proteome</keyword>
<reference evidence="1" key="1">
    <citation type="submission" date="2023-06" db="EMBL/GenBank/DDBJ databases">
        <title>Genomic analysis of the entomopathogenic nematode Steinernema hermaphroditum.</title>
        <authorList>
            <person name="Schwarz E.M."/>
            <person name="Heppert J.K."/>
            <person name="Baniya A."/>
            <person name="Schwartz H.T."/>
            <person name="Tan C.-H."/>
            <person name="Antoshechkin I."/>
            <person name="Sternberg P.W."/>
            <person name="Goodrich-Blair H."/>
            <person name="Dillman A.R."/>
        </authorList>
    </citation>
    <scope>NUCLEOTIDE SEQUENCE</scope>
    <source>
        <strain evidence="1">PS9179</strain>
        <tissue evidence="1">Whole animal</tissue>
    </source>
</reference>
<gene>
    <name evidence="1" type="ORF">QR680_000223</name>
</gene>
<protein>
    <submittedName>
        <fullName evidence="1">Uncharacterized protein</fullName>
    </submittedName>
</protein>
<organism evidence="1 2">
    <name type="scientific">Steinernema hermaphroditum</name>
    <dbReference type="NCBI Taxonomy" id="289476"/>
    <lineage>
        <taxon>Eukaryota</taxon>
        <taxon>Metazoa</taxon>
        <taxon>Ecdysozoa</taxon>
        <taxon>Nematoda</taxon>
        <taxon>Chromadorea</taxon>
        <taxon>Rhabditida</taxon>
        <taxon>Tylenchina</taxon>
        <taxon>Panagrolaimomorpha</taxon>
        <taxon>Strongyloidoidea</taxon>
        <taxon>Steinernematidae</taxon>
        <taxon>Steinernema</taxon>
    </lineage>
</organism>
<comment type="caution">
    <text evidence="1">The sequence shown here is derived from an EMBL/GenBank/DDBJ whole genome shotgun (WGS) entry which is preliminary data.</text>
</comment>
<dbReference type="Proteomes" id="UP001175271">
    <property type="component" value="Unassembled WGS sequence"/>
</dbReference>
<evidence type="ECO:0000313" key="2">
    <source>
        <dbReference type="Proteomes" id="UP001175271"/>
    </source>
</evidence>
<accession>A0AA39GUR3</accession>
<dbReference type="EMBL" id="JAUCMV010000005">
    <property type="protein sequence ID" value="KAK0393461.1"/>
    <property type="molecule type" value="Genomic_DNA"/>
</dbReference>
<name>A0AA39GUR3_9BILA</name>
<proteinExistence type="predicted"/>
<evidence type="ECO:0000313" key="1">
    <source>
        <dbReference type="EMBL" id="KAK0393461.1"/>
    </source>
</evidence>
<sequence length="326" mass="37392">MCTFALQDSFRDARLFRRPVYISHNRTDSRSRNHNSPYAKLFKVAQFLEFLAWLTANDQLWRIKSVGQVAEHELSVCGDEDGNLHITIRPEKITGKWQYSMSRYGSFESDMFEYVGDISKTKSFERIARVVIDEKDKKYAFRGNREVKWETISISEAKSKLVPFLVERHTTWAELFVAGTPTKDYKEFVNTFCESFGVQKTLKDITMGYYGKPSEHFIVRQAKSGRLALLTLTGEWPDQGLYILKTCMPLLTSVPLHKPQIRQGVVRFCREHGTVAVDKLYAQSVHKEKSHGANDESAHWAVGGSSDLGFAVNETKAHFYSVHMVN</sequence>
<dbReference type="AlphaFoldDB" id="A0AA39GUR3"/>